<dbReference type="SUPFAM" id="SSF46689">
    <property type="entry name" value="Homeodomain-like"/>
    <property type="match status" value="2"/>
</dbReference>
<dbReference type="STRING" id="494026.PGLA_18310"/>
<evidence type="ECO:0000259" key="8">
    <source>
        <dbReference type="PROSITE" id="PS01124"/>
    </source>
</evidence>
<dbReference type="PANTHER" id="PTHR30532:SF26">
    <property type="entry name" value="IRON(3+)-HYDROXAMATE-BINDING PROTEIN FHUD"/>
    <property type="match status" value="1"/>
</dbReference>
<dbReference type="SMART" id="SM00342">
    <property type="entry name" value="HTH_ARAC"/>
    <property type="match status" value="1"/>
</dbReference>
<dbReference type="Pfam" id="PF12833">
    <property type="entry name" value="HTH_18"/>
    <property type="match status" value="1"/>
</dbReference>
<keyword evidence="5" id="KW-0805">Transcription regulation</keyword>
<dbReference type="GO" id="GO:1901678">
    <property type="term" value="P:iron coordination entity transport"/>
    <property type="evidence" value="ECO:0007669"/>
    <property type="project" value="UniProtKB-ARBA"/>
</dbReference>
<dbReference type="Pfam" id="PF01497">
    <property type="entry name" value="Peripla_BP_2"/>
    <property type="match status" value="1"/>
</dbReference>
<sequence length="534" mass="61442">MVMEDRLSKDRIPYSHTYYLPVSISNWEETLITTDEEMASCPCVLVVSNGNGLLTLNEQQYALSRGCVVLWHNSNELKLSAQLHTRFEGILIRYRCLNSDGAEPNVLKYPEPLWDCSLNIISLTAELEKVSRNLSNSKPFHFQQLFVELLSELSEEIERRLQQTGSWMEQVLHYIDTHFHEDVTREQMATLAQVSPEHFSRAFRRHTGQTFSAYLAMLRIRTSQNRLLFNMPKLENLAQEVGYKEGNYLSRKFKQLVGLSPTAYHHKQKRVVTLNSNHTACLLALGITPELGVYSSWIESVKHVNPVQKLYECGGSASSFYETVAAAHPDVIIDYNTAKGNNVLLPLAPVLGLSFMNISWREQFRLIADIVERQWHVEEWLAHYDELICSFNQKLDQRLCERGTAVVWEIGTSSAYCINSSYGRGSQILYEDIGFRPPVSLLKHGIDRWGYVEEEIEAIVDYPADHIFITGLPSNLAAKKRMNRLFRSEPWLKMEAVKKNRVYVIDKPDLFYGYDPLSSQAQLHELMRLLTLQN</sequence>
<proteinExistence type="inferred from homology"/>
<feature type="domain" description="HTH araC/xylS-type" evidence="8">
    <location>
        <begin position="169"/>
        <end position="267"/>
    </location>
</feature>
<evidence type="ECO:0000256" key="6">
    <source>
        <dbReference type="ARBA" id="ARBA00023125"/>
    </source>
</evidence>
<dbReference type="PROSITE" id="PS01124">
    <property type="entry name" value="HTH_ARAC_FAMILY_2"/>
    <property type="match status" value="1"/>
</dbReference>
<accession>A0A168J3G5</accession>
<dbReference type="PANTHER" id="PTHR30532">
    <property type="entry name" value="IRON III DICITRATE-BINDING PERIPLASMIC PROTEIN"/>
    <property type="match status" value="1"/>
</dbReference>
<keyword evidence="7" id="KW-0804">Transcription</keyword>
<dbReference type="InterPro" id="IPR051313">
    <property type="entry name" value="Bact_iron-sidero_bind"/>
</dbReference>
<dbReference type="OrthoDB" id="2490497at2"/>
<protein>
    <recommendedName>
        <fullName evidence="12">Fe3+-hydroxamate ABC transporter substrate-binding protein</fullName>
    </recommendedName>
</protein>
<comment type="subcellular location">
    <subcellularLocation>
        <location evidence="1">Cell envelope</location>
    </subcellularLocation>
</comment>
<keyword evidence="3" id="KW-0813">Transport</keyword>
<dbReference type="SUPFAM" id="SSF53807">
    <property type="entry name" value="Helical backbone' metal receptor"/>
    <property type="match status" value="1"/>
</dbReference>
<evidence type="ECO:0008006" key="12">
    <source>
        <dbReference type="Google" id="ProtNLM"/>
    </source>
</evidence>
<dbReference type="InterPro" id="IPR018060">
    <property type="entry name" value="HTH_AraC"/>
</dbReference>
<name>A0A168J3G5_9BACL</name>
<dbReference type="Gene3D" id="3.40.50.1980">
    <property type="entry name" value="Nitrogenase molybdenum iron protein domain"/>
    <property type="match status" value="2"/>
</dbReference>
<dbReference type="GO" id="GO:0043565">
    <property type="term" value="F:sequence-specific DNA binding"/>
    <property type="evidence" value="ECO:0007669"/>
    <property type="project" value="InterPro"/>
</dbReference>
<evidence type="ECO:0000313" key="11">
    <source>
        <dbReference type="Proteomes" id="UP000076967"/>
    </source>
</evidence>
<gene>
    <name evidence="10" type="ORF">PGLA_18310</name>
</gene>
<dbReference type="InterPro" id="IPR018062">
    <property type="entry name" value="HTH_AraC-typ_CS"/>
</dbReference>
<feature type="domain" description="Fe/B12 periplasmic-binding" evidence="9">
    <location>
        <begin position="270"/>
        <end position="534"/>
    </location>
</feature>
<keyword evidence="6" id="KW-0238">DNA-binding</keyword>
<dbReference type="Gene3D" id="1.10.10.60">
    <property type="entry name" value="Homeodomain-like"/>
    <property type="match status" value="2"/>
</dbReference>
<reference evidence="10 11" key="1">
    <citation type="submission" date="2016-03" db="EMBL/GenBank/DDBJ databases">
        <title>Draft genome sequence of Paenibacillus glacialis DSM 22343.</title>
        <authorList>
            <person name="Shin S.-K."/>
            <person name="Yi H."/>
        </authorList>
    </citation>
    <scope>NUCLEOTIDE SEQUENCE [LARGE SCALE GENOMIC DNA]</scope>
    <source>
        <strain evidence="10 11">DSM 22343</strain>
    </source>
</reference>
<dbReference type="Proteomes" id="UP000076967">
    <property type="component" value="Unassembled WGS sequence"/>
</dbReference>
<comment type="similarity">
    <text evidence="2">Belongs to the bacterial solute-binding protein 8 family.</text>
</comment>
<dbReference type="InterPro" id="IPR002491">
    <property type="entry name" value="ABC_transptr_periplasmic_BD"/>
</dbReference>
<evidence type="ECO:0000256" key="5">
    <source>
        <dbReference type="ARBA" id="ARBA00023015"/>
    </source>
</evidence>
<dbReference type="InterPro" id="IPR009057">
    <property type="entry name" value="Homeodomain-like_sf"/>
</dbReference>
<dbReference type="AlphaFoldDB" id="A0A168J3G5"/>
<comment type="caution">
    <text evidence="10">The sequence shown here is derived from an EMBL/GenBank/DDBJ whole genome shotgun (WGS) entry which is preliminary data.</text>
</comment>
<dbReference type="GO" id="GO:0003700">
    <property type="term" value="F:DNA-binding transcription factor activity"/>
    <property type="evidence" value="ECO:0007669"/>
    <property type="project" value="InterPro"/>
</dbReference>
<dbReference type="EMBL" id="LVJH01000039">
    <property type="protein sequence ID" value="OAB40114.1"/>
    <property type="molecule type" value="Genomic_DNA"/>
</dbReference>
<evidence type="ECO:0000313" key="10">
    <source>
        <dbReference type="EMBL" id="OAB40114.1"/>
    </source>
</evidence>
<evidence type="ECO:0000256" key="4">
    <source>
        <dbReference type="ARBA" id="ARBA00022729"/>
    </source>
</evidence>
<evidence type="ECO:0000256" key="2">
    <source>
        <dbReference type="ARBA" id="ARBA00008814"/>
    </source>
</evidence>
<evidence type="ECO:0000256" key="7">
    <source>
        <dbReference type="ARBA" id="ARBA00023163"/>
    </source>
</evidence>
<evidence type="ECO:0000256" key="3">
    <source>
        <dbReference type="ARBA" id="ARBA00022448"/>
    </source>
</evidence>
<dbReference type="GO" id="GO:0030288">
    <property type="term" value="C:outer membrane-bounded periplasmic space"/>
    <property type="evidence" value="ECO:0007669"/>
    <property type="project" value="TreeGrafter"/>
</dbReference>
<evidence type="ECO:0000256" key="1">
    <source>
        <dbReference type="ARBA" id="ARBA00004196"/>
    </source>
</evidence>
<keyword evidence="4" id="KW-0732">Signal</keyword>
<evidence type="ECO:0000259" key="9">
    <source>
        <dbReference type="PROSITE" id="PS50983"/>
    </source>
</evidence>
<dbReference type="PROSITE" id="PS50983">
    <property type="entry name" value="FE_B12_PBP"/>
    <property type="match status" value="1"/>
</dbReference>
<dbReference type="PROSITE" id="PS00041">
    <property type="entry name" value="HTH_ARAC_FAMILY_1"/>
    <property type="match status" value="1"/>
</dbReference>
<keyword evidence="11" id="KW-1185">Reference proteome</keyword>
<organism evidence="10 11">
    <name type="scientific">Paenibacillus glacialis</name>
    <dbReference type="NCBI Taxonomy" id="494026"/>
    <lineage>
        <taxon>Bacteria</taxon>
        <taxon>Bacillati</taxon>
        <taxon>Bacillota</taxon>
        <taxon>Bacilli</taxon>
        <taxon>Bacillales</taxon>
        <taxon>Paenibacillaceae</taxon>
        <taxon>Paenibacillus</taxon>
    </lineage>
</organism>